<feature type="compositionally biased region" description="Polar residues" evidence="5">
    <location>
        <begin position="80"/>
        <end position="90"/>
    </location>
</feature>
<feature type="domain" description="CRAL-TRIO" evidence="7">
    <location>
        <begin position="219"/>
        <end position="393"/>
    </location>
</feature>
<dbReference type="InterPro" id="IPR051026">
    <property type="entry name" value="PI/PC_transfer"/>
</dbReference>
<proteinExistence type="inferred from homology"/>
<dbReference type="GO" id="GO:0000139">
    <property type="term" value="C:Golgi membrane"/>
    <property type="evidence" value="ECO:0007669"/>
    <property type="project" value="UniProtKB-SubCell"/>
</dbReference>
<dbReference type="InterPro" id="IPR036865">
    <property type="entry name" value="CRAL-TRIO_dom_sf"/>
</dbReference>
<keyword evidence="6" id="KW-0812">Transmembrane</keyword>
<gene>
    <name evidence="8" type="ORF">R1sor_012782</name>
</gene>
<evidence type="ECO:0000256" key="4">
    <source>
        <dbReference type="ARBA" id="ARBA00038020"/>
    </source>
</evidence>
<feature type="region of interest" description="Disordered" evidence="5">
    <location>
        <begin position="541"/>
        <end position="560"/>
    </location>
</feature>
<dbReference type="Gene3D" id="1.10.8.20">
    <property type="entry name" value="N-terminal domain of phosphatidylinositol transfer protein sec14p"/>
    <property type="match status" value="1"/>
</dbReference>
<name>A0ABD3I5E1_9MARC</name>
<feature type="transmembrane region" description="Helical" evidence="6">
    <location>
        <begin position="572"/>
        <end position="595"/>
    </location>
</feature>
<keyword evidence="3" id="KW-0653">Protein transport</keyword>
<evidence type="ECO:0000259" key="7">
    <source>
        <dbReference type="PROSITE" id="PS50191"/>
    </source>
</evidence>
<keyword evidence="6" id="KW-1133">Transmembrane helix</keyword>
<comment type="similarity">
    <text evidence="4">Belongs to the SFH family.</text>
</comment>
<feature type="region of interest" description="Disordered" evidence="5">
    <location>
        <begin position="430"/>
        <end position="474"/>
    </location>
</feature>
<evidence type="ECO:0000256" key="1">
    <source>
        <dbReference type="ARBA" id="ARBA00004202"/>
    </source>
</evidence>
<dbReference type="Pfam" id="PF00650">
    <property type="entry name" value="CRAL_TRIO"/>
    <property type="match status" value="1"/>
</dbReference>
<dbReference type="GO" id="GO:0005886">
    <property type="term" value="C:plasma membrane"/>
    <property type="evidence" value="ECO:0007669"/>
    <property type="project" value="UniProtKB-SubCell"/>
</dbReference>
<keyword evidence="3" id="KW-0813">Transport</keyword>
<dbReference type="PROSITE" id="PS50191">
    <property type="entry name" value="CRAL_TRIO"/>
    <property type="match status" value="1"/>
</dbReference>
<feature type="compositionally biased region" description="Basic and acidic residues" evidence="5">
    <location>
        <begin position="96"/>
        <end position="108"/>
    </location>
</feature>
<feature type="region of interest" description="Disordered" evidence="5">
    <location>
        <begin position="74"/>
        <end position="108"/>
    </location>
</feature>
<evidence type="ECO:0000256" key="3">
    <source>
        <dbReference type="ARBA" id="ARBA00022927"/>
    </source>
</evidence>
<dbReference type="SUPFAM" id="SSF46938">
    <property type="entry name" value="CRAL/TRIO N-terminal domain"/>
    <property type="match status" value="1"/>
</dbReference>
<evidence type="ECO:0000256" key="6">
    <source>
        <dbReference type="SAM" id="Phobius"/>
    </source>
</evidence>
<protein>
    <recommendedName>
        <fullName evidence="7">CRAL-TRIO domain-containing protein</fullName>
    </recommendedName>
</protein>
<dbReference type="InterPro" id="IPR036273">
    <property type="entry name" value="CRAL/TRIO_N_dom_sf"/>
</dbReference>
<dbReference type="InterPro" id="IPR001251">
    <property type="entry name" value="CRAL-TRIO_dom"/>
</dbReference>
<dbReference type="SUPFAM" id="SSF52087">
    <property type="entry name" value="CRAL/TRIO domain"/>
    <property type="match status" value="1"/>
</dbReference>
<dbReference type="PANTHER" id="PTHR45657:SF1">
    <property type="entry name" value="CRAL-TRIO DOMAIN-CONTAINING PROTEIN YKL091C-RELATED"/>
    <property type="match status" value="1"/>
</dbReference>
<evidence type="ECO:0000256" key="5">
    <source>
        <dbReference type="SAM" id="MobiDB-lite"/>
    </source>
</evidence>
<dbReference type="Gene3D" id="3.40.525.10">
    <property type="entry name" value="CRAL-TRIO lipid binding domain"/>
    <property type="match status" value="1"/>
</dbReference>
<dbReference type="GO" id="GO:0015031">
    <property type="term" value="P:protein transport"/>
    <property type="evidence" value="ECO:0007669"/>
    <property type="project" value="UniProtKB-KW"/>
</dbReference>
<comment type="caution">
    <text evidence="8">The sequence shown here is derived from an EMBL/GenBank/DDBJ whole genome shotgun (WGS) entry which is preliminary data.</text>
</comment>
<dbReference type="Proteomes" id="UP001633002">
    <property type="component" value="Unassembled WGS sequence"/>
</dbReference>
<dbReference type="CDD" id="cd00170">
    <property type="entry name" value="SEC14"/>
    <property type="match status" value="1"/>
</dbReference>
<dbReference type="Pfam" id="PF03765">
    <property type="entry name" value="CRAL_TRIO_N"/>
    <property type="match status" value="1"/>
</dbReference>
<dbReference type="SMART" id="SM00516">
    <property type="entry name" value="SEC14"/>
    <property type="match status" value="1"/>
</dbReference>
<keyword evidence="6" id="KW-0472">Membrane</keyword>
<dbReference type="InterPro" id="IPR011074">
    <property type="entry name" value="CRAL/TRIO_N_dom"/>
</dbReference>
<dbReference type="SMART" id="SM01100">
    <property type="entry name" value="CRAL_TRIO_N"/>
    <property type="match status" value="1"/>
</dbReference>
<organism evidence="8 9">
    <name type="scientific">Riccia sorocarpa</name>
    <dbReference type="NCBI Taxonomy" id="122646"/>
    <lineage>
        <taxon>Eukaryota</taxon>
        <taxon>Viridiplantae</taxon>
        <taxon>Streptophyta</taxon>
        <taxon>Embryophyta</taxon>
        <taxon>Marchantiophyta</taxon>
        <taxon>Marchantiopsida</taxon>
        <taxon>Marchantiidae</taxon>
        <taxon>Marchantiales</taxon>
        <taxon>Ricciaceae</taxon>
        <taxon>Riccia</taxon>
    </lineage>
</organism>
<evidence type="ECO:0000313" key="8">
    <source>
        <dbReference type="EMBL" id="KAL3698706.1"/>
    </source>
</evidence>
<dbReference type="FunFam" id="3.40.525.10:FF:000011">
    <property type="entry name" value="SEC14 cytosolic factor"/>
    <property type="match status" value="1"/>
</dbReference>
<dbReference type="EMBL" id="JBJQOH010000002">
    <property type="protein sequence ID" value="KAL3698706.1"/>
    <property type="molecule type" value="Genomic_DNA"/>
</dbReference>
<keyword evidence="9" id="KW-1185">Reference proteome</keyword>
<comment type="subcellular location">
    <subcellularLocation>
        <location evidence="1">Cell membrane</location>
        <topology evidence="1">Peripheral membrane protein</topology>
    </subcellularLocation>
    <subcellularLocation>
        <location evidence="2">Golgi apparatus membrane</location>
        <topology evidence="2">Peripheral membrane protein</topology>
    </subcellularLocation>
</comment>
<sequence>MVLAARGWVDNLQAFLTDRGTLPTGNGRFIPCGALLEESDANTWKDRVKEGHEHDHELSGKRLSLSELSMRRLSHELSSGAGSPSTSRNGSRLSRRHDSDRLEYEADKGSHKTKLGAFKTIVAATKFRANLKRRKSRSASLQIRDDRDEEEQKAVDDFRNLLLSENLLPAKLDDYYCLLRFLRARKGDRDKAKEMWANMLQWRKEYGADTIEEDFDYYELEEVRTYYPQGHHGVDKEGRPVYIERIGKVDAAKLMQVTTLERYLRYHVLEFEKTLNWKFPACSIAAKRPVCSTTTILDVAGVGLKNFGKSARDLIIGIQKIDNDNYPETLHRMFIINAGPGFKLLWNTVKTFLDPKTTTKIHVLGNKYQCKLLEIIDASELPEFLGGSCTCADEGGCLRSDKGPWKEPNIIKAVKLGYARAAPKVYVRSNSGEESSSGTFHRGKEADYSDAAESGSEVEDVTSPHVVNHSDKSRLTPVREEWNINCRWTTQQGILALSQTGTCVGGTLAEPTGQNLDQIPMVDKVVDRVGSGYVNGSDANAKTSSTVRCNGPESRECSGGAGQSYHEQFVRLFSMFIKFLLSVITNIFGLFGTILPKNIRARKETENSVRMDTEQCQDALAEGRGGKNLFLVPKPLSRPPSSVQLPDVSLRQRVEKLEAEVRRLAKPEAPVAPVVCVPDPASAERIRSLEAELAETKKVLRTVLSKQEELCELLEKMKELKHSVSGH</sequence>
<evidence type="ECO:0000313" key="9">
    <source>
        <dbReference type="Proteomes" id="UP001633002"/>
    </source>
</evidence>
<dbReference type="AlphaFoldDB" id="A0ABD3I5E1"/>
<evidence type="ECO:0000256" key="2">
    <source>
        <dbReference type="ARBA" id="ARBA00004395"/>
    </source>
</evidence>
<reference evidence="8 9" key="1">
    <citation type="submission" date="2024-09" db="EMBL/GenBank/DDBJ databases">
        <title>Chromosome-scale assembly of Riccia sorocarpa.</title>
        <authorList>
            <person name="Paukszto L."/>
        </authorList>
    </citation>
    <scope>NUCLEOTIDE SEQUENCE [LARGE SCALE GENOMIC DNA]</scope>
    <source>
        <strain evidence="8">LP-2024</strain>
        <tissue evidence="8">Aerial parts of the thallus</tissue>
    </source>
</reference>
<accession>A0ABD3I5E1</accession>
<feature type="compositionally biased region" description="Polar residues" evidence="5">
    <location>
        <begin position="430"/>
        <end position="439"/>
    </location>
</feature>
<dbReference type="PANTHER" id="PTHR45657">
    <property type="entry name" value="CRAL-TRIO DOMAIN-CONTAINING PROTEIN YKL091C-RELATED"/>
    <property type="match status" value="1"/>
</dbReference>